<keyword evidence="1" id="KW-1133">Transmembrane helix</keyword>
<gene>
    <name evidence="2" type="ordered locus">Sulac_2146</name>
</gene>
<evidence type="ECO:0000313" key="3">
    <source>
        <dbReference type="Proteomes" id="UP000005439"/>
    </source>
</evidence>
<dbReference type="KEGG" id="sap:Sulac_2146"/>
<sequence length="224" mass="24200">MTNVGFFGLFVILNSGVALAVQGVGRVLLFGRTVQQKPYSAVPLGFAAFLVGIMGQSVLVHGYSLMTSTSVQFIPWIVLGMAAATGQTFAKYVAIRSGSSDLTADVAWLEGLSVGLGFSLAEILYLGITQFPGVLPPTILWSTVERLGATLFDLASGLWLVGFIKTRRIEMLGLVWAFHTSVDGVGAWVRQHEIYVPVFELSQALGALILFVIAIIYGRTWLKR</sequence>
<protein>
    <recommendedName>
        <fullName evidence="4">YhfC family intramembrane metalloprotease</fullName>
    </recommendedName>
</protein>
<feature type="transmembrane region" description="Helical" evidence="1">
    <location>
        <begin position="6"/>
        <end position="29"/>
    </location>
</feature>
<keyword evidence="1" id="KW-0472">Membrane</keyword>
<keyword evidence="3" id="KW-1185">Reference proteome</keyword>
<dbReference type="Proteomes" id="UP000005439">
    <property type="component" value="Chromosome"/>
</dbReference>
<name>G8TTG3_SULAD</name>
<keyword evidence="1" id="KW-0812">Transmembrane</keyword>
<dbReference type="AlphaFoldDB" id="G8TTG3"/>
<reference evidence="3" key="1">
    <citation type="submission" date="2011-12" db="EMBL/GenBank/DDBJ databases">
        <title>The complete genome of chromosome of Sulfobacillus acidophilus DSM 10332.</title>
        <authorList>
            <person name="Lucas S."/>
            <person name="Han J."/>
            <person name="Lapidus A."/>
            <person name="Bruce D."/>
            <person name="Goodwin L."/>
            <person name="Pitluck S."/>
            <person name="Peters L."/>
            <person name="Kyrpides N."/>
            <person name="Mavromatis K."/>
            <person name="Ivanova N."/>
            <person name="Mikhailova N."/>
            <person name="Chertkov O."/>
            <person name="Saunders E."/>
            <person name="Detter J.C."/>
            <person name="Tapia R."/>
            <person name="Han C."/>
            <person name="Land M."/>
            <person name="Hauser L."/>
            <person name="Markowitz V."/>
            <person name="Cheng J.-F."/>
            <person name="Hugenholtz P."/>
            <person name="Woyke T."/>
            <person name="Wu D."/>
            <person name="Pukall R."/>
            <person name="Gehrich-Schroeter G."/>
            <person name="Schneider S."/>
            <person name="Klenk H.-P."/>
            <person name="Eisen J.A."/>
        </authorList>
    </citation>
    <scope>NUCLEOTIDE SEQUENCE [LARGE SCALE GENOMIC DNA]</scope>
    <source>
        <strain evidence="3">ATCC 700253 / DSM 10332 / NAL</strain>
    </source>
</reference>
<dbReference type="STRING" id="679936.Sulac_2146"/>
<organism evidence="2 3">
    <name type="scientific">Sulfobacillus acidophilus (strain ATCC 700253 / DSM 10332 / NAL)</name>
    <dbReference type="NCBI Taxonomy" id="679936"/>
    <lineage>
        <taxon>Bacteria</taxon>
        <taxon>Bacillati</taxon>
        <taxon>Bacillota</taxon>
        <taxon>Clostridia</taxon>
        <taxon>Eubacteriales</taxon>
        <taxon>Clostridiales Family XVII. Incertae Sedis</taxon>
        <taxon>Sulfobacillus</taxon>
    </lineage>
</organism>
<dbReference type="EMBL" id="CP003179">
    <property type="protein sequence ID" value="AEW05629.1"/>
    <property type="molecule type" value="Genomic_DNA"/>
</dbReference>
<feature type="transmembrane region" description="Helical" evidence="1">
    <location>
        <begin position="41"/>
        <end position="61"/>
    </location>
</feature>
<reference evidence="2 3" key="2">
    <citation type="journal article" date="2012" name="Stand. Genomic Sci.">
        <title>Complete genome sequence of the moderately thermophilic mineral-sulfide-oxidizing firmicute Sulfobacillus acidophilus type strain (NAL(T)).</title>
        <authorList>
            <person name="Anderson I."/>
            <person name="Chertkov O."/>
            <person name="Chen A."/>
            <person name="Saunders E."/>
            <person name="Lapidus A."/>
            <person name="Nolan M."/>
            <person name="Lucas S."/>
            <person name="Hammon N."/>
            <person name="Deshpande S."/>
            <person name="Cheng J.F."/>
            <person name="Han C."/>
            <person name="Tapia R."/>
            <person name="Goodwin L.A."/>
            <person name="Pitluck S."/>
            <person name="Liolios K."/>
            <person name="Pagani I."/>
            <person name="Ivanova N."/>
            <person name="Mikhailova N."/>
            <person name="Pati A."/>
            <person name="Palaniappan K."/>
            <person name="Land M."/>
            <person name="Pan C."/>
            <person name="Rohde M."/>
            <person name="Pukall R."/>
            <person name="Goker M."/>
            <person name="Detter J.C."/>
            <person name="Woyke T."/>
            <person name="Bristow J."/>
            <person name="Eisen J.A."/>
            <person name="Markowitz V."/>
            <person name="Hugenholtz P."/>
            <person name="Kyrpides N.C."/>
            <person name="Klenk H.P."/>
            <person name="Mavromatis K."/>
        </authorList>
    </citation>
    <scope>NUCLEOTIDE SEQUENCE [LARGE SCALE GENOMIC DNA]</scope>
    <source>
        <strain evidence="3">ATCC 700253 / DSM 10332 / NAL</strain>
    </source>
</reference>
<proteinExistence type="predicted"/>
<feature type="transmembrane region" description="Helical" evidence="1">
    <location>
        <begin position="201"/>
        <end position="222"/>
    </location>
</feature>
<feature type="transmembrane region" description="Helical" evidence="1">
    <location>
        <begin position="106"/>
        <end position="127"/>
    </location>
</feature>
<evidence type="ECO:0000313" key="2">
    <source>
        <dbReference type="EMBL" id="AEW05629.1"/>
    </source>
</evidence>
<evidence type="ECO:0000256" key="1">
    <source>
        <dbReference type="SAM" id="Phobius"/>
    </source>
</evidence>
<feature type="transmembrane region" description="Helical" evidence="1">
    <location>
        <begin position="73"/>
        <end position="94"/>
    </location>
</feature>
<evidence type="ECO:0008006" key="4">
    <source>
        <dbReference type="Google" id="ProtNLM"/>
    </source>
</evidence>
<accession>G8TTG3</accession>
<dbReference type="HOGENOM" id="CLU_1234477_0_0_9"/>